<proteinExistence type="predicted"/>
<dbReference type="HOGENOM" id="CLU_1515467_0_0_6"/>
<dbReference type="EMBL" id="CP002738">
    <property type="protein sequence ID" value="AEG02899.1"/>
    <property type="molecule type" value="Genomic_DNA"/>
</dbReference>
<dbReference type="KEGG" id="mmt:Metme_4560"/>
<gene>
    <name evidence="2" type="ordered locus">Metme_4560</name>
</gene>
<dbReference type="AlphaFoldDB" id="G0A5P2"/>
<dbReference type="InterPro" id="IPR041359">
    <property type="entry name" value="MetOD1"/>
</dbReference>
<dbReference type="STRING" id="857087.Metme_4560"/>
<accession>G0A5P2</accession>
<dbReference type="eggNOG" id="COG2345">
    <property type="taxonomic scope" value="Bacteria"/>
</dbReference>
<keyword evidence="3" id="KW-1185">Reference proteome</keyword>
<dbReference type="Proteomes" id="UP000008888">
    <property type="component" value="Chromosome"/>
</dbReference>
<reference evidence="3" key="3">
    <citation type="submission" date="2011-05" db="EMBL/GenBank/DDBJ databases">
        <title>Complete sequence of Methylomonas methanica MC09.</title>
        <authorList>
            <consortium name="US DOE Joint Genome Institute"/>
            <person name="Lucas S."/>
            <person name="Han J."/>
            <person name="Lapidus A."/>
            <person name="Cheng J.-F."/>
            <person name="Goodwin L."/>
            <person name="Pitluck S."/>
            <person name="Peters L."/>
            <person name="Mikhailova N."/>
            <person name="Teshima H."/>
            <person name="Han C."/>
            <person name="Tapia R."/>
            <person name="Land M."/>
            <person name="Hauser L."/>
            <person name="Kyrpides N."/>
            <person name="Ivanova N."/>
            <person name="Pagani I."/>
            <person name="Stein L."/>
            <person name="Woyke T."/>
        </authorList>
    </citation>
    <scope>NUCLEOTIDE SEQUENCE [LARGE SCALE GENOMIC DNA]</scope>
    <source>
        <strain evidence="3">MC09</strain>
    </source>
</reference>
<dbReference type="OrthoDB" id="260231at2"/>
<feature type="domain" description="Metanogen output" evidence="1">
    <location>
        <begin position="24"/>
        <end position="153"/>
    </location>
</feature>
<name>G0A5P2_METMM</name>
<evidence type="ECO:0000313" key="2">
    <source>
        <dbReference type="EMBL" id="AEG02899.1"/>
    </source>
</evidence>
<dbReference type="Pfam" id="PF18546">
    <property type="entry name" value="MetOD1"/>
    <property type="match status" value="1"/>
</dbReference>
<reference key="2">
    <citation type="submission" date="2011-05" db="EMBL/GenBank/DDBJ databases">
        <title>Complete genome sequence of the aerobic marine methanotroph Methylomonas methanica MC09.</title>
        <authorList>
            <person name="Boden R."/>
            <person name="Cunliffe M."/>
            <person name="Scanlan J."/>
            <person name="Moussard H."/>
            <person name="Kits K.D."/>
            <person name="Klotz M."/>
            <person name="Jetten M."/>
            <person name="Vuilleumier S."/>
            <person name="Han J."/>
            <person name="Peters L."/>
            <person name="Mikhailova N."/>
            <person name="Teshima H."/>
            <person name="Tapia R."/>
            <person name="Kyrpides N."/>
            <person name="Ivanova N."/>
            <person name="Pagani I."/>
            <person name="Cheng J.-F."/>
            <person name="Goodwin L."/>
            <person name="Han C."/>
            <person name="Hauser L."/>
            <person name="Land M."/>
            <person name="Lapidus A."/>
            <person name="Lucas S."/>
            <person name="Pitluck S."/>
            <person name="Woyke T."/>
            <person name="Stein L.Y."/>
            <person name="Murrell C."/>
        </authorList>
    </citation>
    <scope>NUCLEOTIDE SEQUENCE</scope>
    <source>
        <strain>MC09</strain>
    </source>
</reference>
<organism evidence="2 3">
    <name type="scientific">Methylomonas methanica (strain DSM 25384 / MC09)</name>
    <dbReference type="NCBI Taxonomy" id="857087"/>
    <lineage>
        <taxon>Bacteria</taxon>
        <taxon>Pseudomonadati</taxon>
        <taxon>Pseudomonadota</taxon>
        <taxon>Gammaproteobacteria</taxon>
        <taxon>Methylococcales</taxon>
        <taxon>Methylococcaceae</taxon>
        <taxon>Methylomonas</taxon>
    </lineage>
</organism>
<evidence type="ECO:0000259" key="1">
    <source>
        <dbReference type="Pfam" id="PF18546"/>
    </source>
</evidence>
<evidence type="ECO:0000313" key="3">
    <source>
        <dbReference type="Proteomes" id="UP000008888"/>
    </source>
</evidence>
<reference evidence="2 3" key="1">
    <citation type="journal article" date="2011" name="J. Bacteriol.">
        <title>Complete Genome Sequence of the Aerobic Marine Methanotroph Methylomonas methanica MC09.</title>
        <authorList>
            <person name="Boden R."/>
            <person name="Cunliffe M."/>
            <person name="Scanlan J."/>
            <person name="Moussard H."/>
            <person name="Kits K.D."/>
            <person name="Klotz M.G."/>
            <person name="Jetten M.S."/>
            <person name="Vuilleumier S."/>
            <person name="Han J."/>
            <person name="Peters L."/>
            <person name="Mikhailova N."/>
            <person name="Teshima H."/>
            <person name="Tapia R."/>
            <person name="Kyrpides N."/>
            <person name="Ivanova N."/>
            <person name="Pagani I."/>
            <person name="Cheng J.F."/>
            <person name="Goodwin L."/>
            <person name="Han C."/>
            <person name="Hauser L."/>
            <person name="Land M.L."/>
            <person name="Lapidus A."/>
            <person name="Lucas S."/>
            <person name="Pitluck S."/>
            <person name="Woyke T."/>
            <person name="Stein L."/>
            <person name="Murrell J.C."/>
        </authorList>
    </citation>
    <scope>NUCLEOTIDE SEQUENCE [LARGE SCALE GENOMIC DNA]</scope>
    <source>
        <strain evidence="2 3">MC09</strain>
    </source>
</reference>
<dbReference type="RefSeq" id="WP_013821112.1">
    <property type="nucleotide sequence ID" value="NC_015572.1"/>
</dbReference>
<protein>
    <submittedName>
        <fullName evidence="2">Putative transcriptional regulator</fullName>
    </submittedName>
</protein>
<sequence>MSNNIQQAPILLNRDNFFRQMLRHLSGTLQDVIGLHEAEGFIALVGQKIGDEINQEYLQALQLDRLNKTQVAEVLVDLKKRIQGDFYVIEETDHKIVLGNRQCPFGDKVIGREALCMMTSNVFGVIAAENLSYVKVNIDESIARGHSGCKVTLYFDPDSSVEGIEYYGPE</sequence>